<gene>
    <name evidence="3" type="ORF">PSYICH_LOCUS12889</name>
</gene>
<proteinExistence type="predicted"/>
<evidence type="ECO:0000256" key="1">
    <source>
        <dbReference type="SAM" id="Phobius"/>
    </source>
</evidence>
<dbReference type="OrthoDB" id="10264505at2759"/>
<reference evidence="3" key="1">
    <citation type="submission" date="2022-01" db="EMBL/GenBank/DDBJ databases">
        <authorList>
            <person name="King R."/>
        </authorList>
    </citation>
    <scope>NUCLEOTIDE SEQUENCE</scope>
</reference>
<feature type="domain" description="Thioredoxin" evidence="2">
    <location>
        <begin position="130"/>
        <end position="273"/>
    </location>
</feature>
<dbReference type="PANTHER" id="PTHR45815">
    <property type="entry name" value="PROTEIN DISULFIDE-ISOMERASE A6"/>
    <property type="match status" value="1"/>
</dbReference>
<keyword evidence="4" id="KW-1185">Reference proteome</keyword>
<protein>
    <recommendedName>
        <fullName evidence="2">Thioredoxin domain-containing protein</fullName>
    </recommendedName>
</protein>
<dbReference type="Pfam" id="PF00085">
    <property type="entry name" value="Thioredoxin"/>
    <property type="match status" value="2"/>
</dbReference>
<dbReference type="GO" id="GO:0005788">
    <property type="term" value="C:endoplasmic reticulum lumen"/>
    <property type="evidence" value="ECO:0007669"/>
    <property type="project" value="TreeGrafter"/>
</dbReference>
<evidence type="ECO:0000313" key="3">
    <source>
        <dbReference type="EMBL" id="CAH1112757.1"/>
    </source>
</evidence>
<feature type="domain" description="Thioredoxin" evidence="2">
    <location>
        <begin position="22"/>
        <end position="122"/>
    </location>
</feature>
<keyword evidence="1" id="KW-1133">Transmembrane helix</keyword>
<dbReference type="AlphaFoldDB" id="A0A9P0D210"/>
<dbReference type="InterPro" id="IPR036249">
    <property type="entry name" value="Thioredoxin-like_sf"/>
</dbReference>
<keyword evidence="1" id="KW-0472">Membrane</keyword>
<dbReference type="SUPFAM" id="SSF52833">
    <property type="entry name" value="Thioredoxin-like"/>
    <property type="match status" value="3"/>
</dbReference>
<organism evidence="3 4">
    <name type="scientific">Psylliodes chrysocephalus</name>
    <dbReference type="NCBI Taxonomy" id="3402493"/>
    <lineage>
        <taxon>Eukaryota</taxon>
        <taxon>Metazoa</taxon>
        <taxon>Ecdysozoa</taxon>
        <taxon>Arthropoda</taxon>
        <taxon>Hexapoda</taxon>
        <taxon>Insecta</taxon>
        <taxon>Pterygota</taxon>
        <taxon>Neoptera</taxon>
        <taxon>Endopterygota</taxon>
        <taxon>Coleoptera</taxon>
        <taxon>Polyphaga</taxon>
        <taxon>Cucujiformia</taxon>
        <taxon>Chrysomeloidea</taxon>
        <taxon>Chrysomelidae</taxon>
        <taxon>Galerucinae</taxon>
        <taxon>Alticini</taxon>
        <taxon>Psylliodes</taxon>
    </lineage>
</organism>
<sequence>MPQNILKYQQITVMKIFQILFTIFIIFQPSYSLYSSSKHVIALTTETFDDLVVKTDDIWIVEFYAPWCIYCQNLAPEYVQAANVLKGVIKVGAVDADIHKELSARYGIRGLPTIKIFAANKIEPEDYKQARNAKQLIEAGINAVKDVILNRLSANDRYSFLESASTEVVELSDQNFDEIVLNSNDTWMVQFHAHWCGHCKALEPHWNAAANELKGKVKFAKLDGSVNKVKANEYGVTAYPDIKLFLPNRLTPIEFDGGRTSKDILTWINEKLEEPVVELPSEIVDESSLRKACEDKELCLIAFFPTLIDCSASCRYTYIGTLKTASDRFKKYNWGWTWSAIYDQPDLQEVLNVDGSDCPILIAADYKDGIYAAYHGKFSEEGILKFLRNLANGNELLNYILKGDDFPEIYTVTPWDGTDGIQEENIYDKDEL</sequence>
<dbReference type="EMBL" id="OV651818">
    <property type="protein sequence ID" value="CAH1112757.1"/>
    <property type="molecule type" value="Genomic_DNA"/>
</dbReference>
<dbReference type="PROSITE" id="PS00194">
    <property type="entry name" value="THIOREDOXIN_1"/>
    <property type="match status" value="1"/>
</dbReference>
<dbReference type="InterPro" id="IPR013766">
    <property type="entry name" value="Thioredoxin_domain"/>
</dbReference>
<dbReference type="Proteomes" id="UP001153636">
    <property type="component" value="Chromosome 6"/>
</dbReference>
<dbReference type="PANTHER" id="PTHR45815:SF3">
    <property type="entry name" value="PROTEIN DISULFIDE-ISOMERASE A6"/>
    <property type="match status" value="1"/>
</dbReference>
<dbReference type="PROSITE" id="PS51352">
    <property type="entry name" value="THIOREDOXIN_2"/>
    <property type="match status" value="2"/>
</dbReference>
<feature type="transmembrane region" description="Helical" evidence="1">
    <location>
        <begin position="12"/>
        <end position="31"/>
    </location>
</feature>
<evidence type="ECO:0000313" key="4">
    <source>
        <dbReference type="Proteomes" id="UP001153636"/>
    </source>
</evidence>
<dbReference type="GO" id="GO:0015035">
    <property type="term" value="F:protein-disulfide reductase activity"/>
    <property type="evidence" value="ECO:0007669"/>
    <property type="project" value="TreeGrafter"/>
</dbReference>
<evidence type="ECO:0000259" key="2">
    <source>
        <dbReference type="PROSITE" id="PS51352"/>
    </source>
</evidence>
<dbReference type="GO" id="GO:0034976">
    <property type="term" value="P:response to endoplasmic reticulum stress"/>
    <property type="evidence" value="ECO:0007669"/>
    <property type="project" value="TreeGrafter"/>
</dbReference>
<dbReference type="Gene3D" id="3.40.30.10">
    <property type="entry name" value="Glutaredoxin"/>
    <property type="match status" value="2"/>
</dbReference>
<keyword evidence="1" id="KW-0812">Transmembrane</keyword>
<dbReference type="InterPro" id="IPR017937">
    <property type="entry name" value="Thioredoxin_CS"/>
</dbReference>
<accession>A0A9P0D210</accession>
<name>A0A9P0D210_9CUCU</name>